<dbReference type="InterPro" id="IPR001789">
    <property type="entry name" value="Sig_transdc_resp-reg_receiver"/>
</dbReference>
<dbReference type="SMART" id="SM00448">
    <property type="entry name" value="REC"/>
    <property type="match status" value="1"/>
</dbReference>
<dbReference type="Gene3D" id="3.40.50.2300">
    <property type="match status" value="1"/>
</dbReference>
<evidence type="ECO:0000313" key="5">
    <source>
        <dbReference type="Proteomes" id="UP000324233"/>
    </source>
</evidence>
<evidence type="ECO:0000256" key="1">
    <source>
        <dbReference type="ARBA" id="ARBA00022553"/>
    </source>
</evidence>
<keyword evidence="5" id="KW-1185">Reference proteome</keyword>
<gene>
    <name evidence="4" type="ORF">OJF2_21340</name>
</gene>
<evidence type="ECO:0000313" key="4">
    <source>
        <dbReference type="EMBL" id="QEH33630.1"/>
    </source>
</evidence>
<dbReference type="Gene3D" id="3.30.70.270">
    <property type="match status" value="1"/>
</dbReference>
<name>A0A5B9W118_9BACT</name>
<dbReference type="CDD" id="cd17574">
    <property type="entry name" value="REC_OmpR"/>
    <property type="match status" value="1"/>
</dbReference>
<evidence type="ECO:0000256" key="2">
    <source>
        <dbReference type="PROSITE-ProRule" id="PRU00169"/>
    </source>
</evidence>
<reference evidence="4 5" key="1">
    <citation type="submission" date="2019-08" db="EMBL/GenBank/DDBJ databases">
        <title>Deep-cultivation of Planctomycetes and their phenomic and genomic characterization uncovers novel biology.</title>
        <authorList>
            <person name="Wiegand S."/>
            <person name="Jogler M."/>
            <person name="Boedeker C."/>
            <person name="Pinto D."/>
            <person name="Vollmers J."/>
            <person name="Rivas-Marin E."/>
            <person name="Kohn T."/>
            <person name="Peeters S.H."/>
            <person name="Heuer A."/>
            <person name="Rast P."/>
            <person name="Oberbeckmann S."/>
            <person name="Bunk B."/>
            <person name="Jeske O."/>
            <person name="Meyerdierks A."/>
            <person name="Storesund J.E."/>
            <person name="Kallscheuer N."/>
            <person name="Luecker S."/>
            <person name="Lage O.M."/>
            <person name="Pohl T."/>
            <person name="Merkel B.J."/>
            <person name="Hornburger P."/>
            <person name="Mueller R.-W."/>
            <person name="Bruemmer F."/>
            <person name="Labrenz M."/>
            <person name="Spormann A.M."/>
            <person name="Op den Camp H."/>
            <person name="Overmann J."/>
            <person name="Amann R."/>
            <person name="Jetten M.S.M."/>
            <person name="Mascher T."/>
            <person name="Medema M.H."/>
            <person name="Devos D.P."/>
            <person name="Kaster A.-K."/>
            <person name="Ovreas L."/>
            <person name="Rohde M."/>
            <person name="Galperin M.Y."/>
            <person name="Jogler C."/>
        </authorList>
    </citation>
    <scope>NUCLEOTIDE SEQUENCE [LARGE SCALE GENOMIC DNA]</scope>
    <source>
        <strain evidence="4 5">OJF2</strain>
    </source>
</reference>
<dbReference type="SUPFAM" id="SSF52172">
    <property type="entry name" value="CheY-like"/>
    <property type="match status" value="1"/>
</dbReference>
<dbReference type="SMART" id="SM00267">
    <property type="entry name" value="GGDEF"/>
    <property type="match status" value="1"/>
</dbReference>
<dbReference type="EMBL" id="CP042997">
    <property type="protein sequence ID" value="QEH33630.1"/>
    <property type="molecule type" value="Genomic_DNA"/>
</dbReference>
<dbReference type="InterPro" id="IPR029787">
    <property type="entry name" value="Nucleotide_cyclase"/>
</dbReference>
<dbReference type="Pfam" id="PF00072">
    <property type="entry name" value="Response_reg"/>
    <property type="match status" value="1"/>
</dbReference>
<protein>
    <recommendedName>
        <fullName evidence="3">Response regulatory domain-containing protein</fullName>
    </recommendedName>
</protein>
<dbReference type="Proteomes" id="UP000324233">
    <property type="component" value="Chromosome"/>
</dbReference>
<dbReference type="InterPro" id="IPR000160">
    <property type="entry name" value="GGDEF_dom"/>
</dbReference>
<dbReference type="KEGG" id="agv:OJF2_21340"/>
<dbReference type="SUPFAM" id="SSF55073">
    <property type="entry name" value="Nucleotide cyclase"/>
    <property type="match status" value="1"/>
</dbReference>
<dbReference type="OrthoDB" id="260274at2"/>
<dbReference type="PANTHER" id="PTHR44591">
    <property type="entry name" value="STRESS RESPONSE REGULATOR PROTEIN 1"/>
    <property type="match status" value="1"/>
</dbReference>
<keyword evidence="1 2" id="KW-0597">Phosphoprotein</keyword>
<dbReference type="GO" id="GO:0000160">
    <property type="term" value="P:phosphorelay signal transduction system"/>
    <property type="evidence" value="ECO:0007669"/>
    <property type="project" value="InterPro"/>
</dbReference>
<evidence type="ECO:0000259" key="3">
    <source>
        <dbReference type="PROSITE" id="PS50110"/>
    </source>
</evidence>
<organism evidence="4 5">
    <name type="scientific">Aquisphaera giovannonii</name>
    <dbReference type="NCBI Taxonomy" id="406548"/>
    <lineage>
        <taxon>Bacteria</taxon>
        <taxon>Pseudomonadati</taxon>
        <taxon>Planctomycetota</taxon>
        <taxon>Planctomycetia</taxon>
        <taxon>Isosphaerales</taxon>
        <taxon>Isosphaeraceae</taxon>
        <taxon>Aquisphaera</taxon>
    </lineage>
</organism>
<sequence>MRILIAEDSLTQAVDLRRRLEALGHEVVVTHDGRQAWERLSARHENLVISDWMMPEMSGLDLCRKIRAEVTSNYVYIILLTVKTHRHERLQGLQAGADDFLGKPIDGVELEIALKTARRIIDAQEALRAKARELEKVNAALATRAVLDDETGLRNAEGFRHALATAFQQSISDGLPLSLIHLKVVPEAAPASHHRKSDWGAVANLAARILCSEGRTCDIAGRLDDLGFGLLLPGLAAEDALRIGDRLLSRLDEELGFHADAVGYAGVATASPKSQTDDPCELTAACDAALAWAMQHTEARIAHRDCAEVTPPATATAGGFNRGR</sequence>
<feature type="modified residue" description="4-aspartylphosphate" evidence="2">
    <location>
        <position position="51"/>
    </location>
</feature>
<accession>A0A5B9W118</accession>
<dbReference type="RefSeq" id="WP_148593644.1">
    <property type="nucleotide sequence ID" value="NZ_CP042997.1"/>
</dbReference>
<dbReference type="AlphaFoldDB" id="A0A5B9W118"/>
<proteinExistence type="predicted"/>
<dbReference type="InterPro" id="IPR050595">
    <property type="entry name" value="Bact_response_regulator"/>
</dbReference>
<dbReference type="InterPro" id="IPR043128">
    <property type="entry name" value="Rev_trsase/Diguanyl_cyclase"/>
</dbReference>
<feature type="domain" description="Response regulatory" evidence="3">
    <location>
        <begin position="2"/>
        <end position="118"/>
    </location>
</feature>
<dbReference type="InterPro" id="IPR011006">
    <property type="entry name" value="CheY-like_superfamily"/>
</dbReference>
<dbReference type="PANTHER" id="PTHR44591:SF3">
    <property type="entry name" value="RESPONSE REGULATORY DOMAIN-CONTAINING PROTEIN"/>
    <property type="match status" value="1"/>
</dbReference>
<dbReference type="PROSITE" id="PS50110">
    <property type="entry name" value="RESPONSE_REGULATORY"/>
    <property type="match status" value="1"/>
</dbReference>